<dbReference type="EC" id="3.1.1.-" evidence="4"/>
<dbReference type="PROSITE" id="PS00122">
    <property type="entry name" value="CARBOXYLESTERASE_B_1"/>
    <property type="match status" value="1"/>
</dbReference>
<dbReference type="SUPFAM" id="SSF53474">
    <property type="entry name" value="alpha/beta-Hydrolases"/>
    <property type="match status" value="1"/>
</dbReference>
<dbReference type="InterPro" id="IPR029058">
    <property type="entry name" value="AB_hydrolase_fold"/>
</dbReference>
<feature type="domain" description="Carboxylesterase type B" evidence="5">
    <location>
        <begin position="21"/>
        <end position="159"/>
    </location>
</feature>
<keyword evidence="6" id="KW-1185">Reference proteome</keyword>
<dbReference type="WBParaSite" id="nRc.2.0.1.t08892-RA">
    <property type="protein sequence ID" value="nRc.2.0.1.t08892-RA"/>
    <property type="gene ID" value="nRc.2.0.1.g08892"/>
</dbReference>
<proteinExistence type="inferred from homology"/>
<comment type="similarity">
    <text evidence="1 4">Belongs to the type-B carboxylesterase/lipase family.</text>
</comment>
<dbReference type="Proteomes" id="UP000887565">
    <property type="component" value="Unplaced"/>
</dbReference>
<dbReference type="InterPro" id="IPR050309">
    <property type="entry name" value="Type-B_Carboxylest/Lipase"/>
</dbReference>
<evidence type="ECO:0000259" key="5">
    <source>
        <dbReference type="Pfam" id="PF00135"/>
    </source>
</evidence>
<dbReference type="InterPro" id="IPR002018">
    <property type="entry name" value="CarbesteraseB"/>
</dbReference>
<keyword evidence="3 4" id="KW-0378">Hydrolase</keyword>
<evidence type="ECO:0000256" key="3">
    <source>
        <dbReference type="ARBA" id="ARBA00022801"/>
    </source>
</evidence>
<sequence>MLLIFVFPIFYPPLRCTIVGKVNTKLGSVNGLHYTTPKGNKGEKYLGLPYAEKPVGRYRFEYPIPLKRWPQQPYNATYKRSVCLQQGAGDQIGEENCLYMNIFKPAAAQLIKFPVLFWVHGGSYESGSGSQFDVDGAIDNFASKGVVLVTINYRLGVLGIRYATLSIRISLTNVNSIGFMSLLNSSLPGNYGLEDQLIALKWVNENIDDFGGDKKSISICGESAGGASVNLLALSPKAQEFKLT</sequence>
<reference evidence="7" key="1">
    <citation type="submission" date="2022-11" db="UniProtKB">
        <authorList>
            <consortium name="WormBaseParasite"/>
        </authorList>
    </citation>
    <scope>IDENTIFICATION</scope>
</reference>
<keyword evidence="2" id="KW-0719">Serine esterase</keyword>
<organism evidence="6 7">
    <name type="scientific">Romanomermis culicivorax</name>
    <name type="common">Nematode worm</name>
    <dbReference type="NCBI Taxonomy" id="13658"/>
    <lineage>
        <taxon>Eukaryota</taxon>
        <taxon>Metazoa</taxon>
        <taxon>Ecdysozoa</taxon>
        <taxon>Nematoda</taxon>
        <taxon>Enoplea</taxon>
        <taxon>Dorylaimia</taxon>
        <taxon>Mermithida</taxon>
        <taxon>Mermithoidea</taxon>
        <taxon>Mermithidae</taxon>
        <taxon>Romanomermis</taxon>
    </lineage>
</organism>
<dbReference type="OMA" id="WAPRESN"/>
<evidence type="ECO:0000313" key="6">
    <source>
        <dbReference type="Proteomes" id="UP000887565"/>
    </source>
</evidence>
<evidence type="ECO:0000256" key="2">
    <source>
        <dbReference type="ARBA" id="ARBA00022487"/>
    </source>
</evidence>
<dbReference type="InterPro" id="IPR019826">
    <property type="entry name" value="Carboxylesterase_B_AS"/>
</dbReference>
<dbReference type="Pfam" id="PF00135">
    <property type="entry name" value="COesterase"/>
    <property type="match status" value="2"/>
</dbReference>
<dbReference type="AlphaFoldDB" id="A0A915I429"/>
<evidence type="ECO:0000256" key="4">
    <source>
        <dbReference type="RuleBase" id="RU361235"/>
    </source>
</evidence>
<feature type="chain" id="PRO_5038171445" description="Carboxylic ester hydrolase" evidence="4">
    <location>
        <begin position="17"/>
        <end position="244"/>
    </location>
</feature>
<accession>A0A915I429</accession>
<feature type="signal peptide" evidence="4">
    <location>
        <begin position="1"/>
        <end position="16"/>
    </location>
</feature>
<dbReference type="PANTHER" id="PTHR11559">
    <property type="entry name" value="CARBOXYLESTERASE"/>
    <property type="match status" value="1"/>
</dbReference>
<evidence type="ECO:0000256" key="1">
    <source>
        <dbReference type="ARBA" id="ARBA00005964"/>
    </source>
</evidence>
<name>A0A915I429_ROMCU</name>
<dbReference type="GO" id="GO:0052689">
    <property type="term" value="F:carboxylic ester hydrolase activity"/>
    <property type="evidence" value="ECO:0007669"/>
    <property type="project" value="UniProtKB-KW"/>
</dbReference>
<feature type="domain" description="Carboxylesterase type B" evidence="5">
    <location>
        <begin position="175"/>
        <end position="239"/>
    </location>
</feature>
<evidence type="ECO:0000313" key="7">
    <source>
        <dbReference type="WBParaSite" id="nRc.2.0.1.t08892-RA"/>
    </source>
</evidence>
<dbReference type="Gene3D" id="3.40.50.1820">
    <property type="entry name" value="alpha/beta hydrolase"/>
    <property type="match status" value="1"/>
</dbReference>
<keyword evidence="4" id="KW-0732">Signal</keyword>
<protein>
    <recommendedName>
        <fullName evidence="4">Carboxylic ester hydrolase</fullName>
        <ecNumber evidence="4">3.1.1.-</ecNumber>
    </recommendedName>
</protein>